<organism evidence="4 5">
    <name type="scientific">Actinomadura barringtoniae</name>
    <dbReference type="NCBI Taxonomy" id="1427535"/>
    <lineage>
        <taxon>Bacteria</taxon>
        <taxon>Bacillati</taxon>
        <taxon>Actinomycetota</taxon>
        <taxon>Actinomycetes</taxon>
        <taxon>Streptosporangiales</taxon>
        <taxon>Thermomonosporaceae</taxon>
        <taxon>Actinomadura</taxon>
    </lineage>
</organism>
<evidence type="ECO:0000313" key="5">
    <source>
        <dbReference type="Proteomes" id="UP000669179"/>
    </source>
</evidence>
<dbReference type="PANTHER" id="PTHR12001:SF86">
    <property type="entry name" value="GERANYLGERANYL DIPHOSPHATE SYNTHASE"/>
    <property type="match status" value="1"/>
</dbReference>
<dbReference type="PROSITE" id="PS00723">
    <property type="entry name" value="POLYPRENYL_SYNTHASE_1"/>
    <property type="match status" value="1"/>
</dbReference>
<keyword evidence="3" id="KW-0808">Transferase</keyword>
<dbReference type="Gene3D" id="1.10.600.10">
    <property type="entry name" value="Farnesyl Diphosphate Synthase"/>
    <property type="match status" value="1"/>
</dbReference>
<evidence type="ECO:0000256" key="2">
    <source>
        <dbReference type="ARBA" id="ARBA00022842"/>
    </source>
</evidence>
<dbReference type="SFLD" id="SFLDG01017">
    <property type="entry name" value="Polyprenyl_Transferase_Like"/>
    <property type="match status" value="1"/>
</dbReference>
<dbReference type="InterPro" id="IPR033749">
    <property type="entry name" value="Polyprenyl_synt_CS"/>
</dbReference>
<dbReference type="PANTHER" id="PTHR12001">
    <property type="entry name" value="GERANYLGERANYL PYROPHOSPHATE SYNTHASE"/>
    <property type="match status" value="1"/>
</dbReference>
<dbReference type="RefSeq" id="WP_208253737.1">
    <property type="nucleotide sequence ID" value="NZ_JAGEOJ010000001.1"/>
</dbReference>
<dbReference type="GO" id="GO:0004659">
    <property type="term" value="F:prenyltransferase activity"/>
    <property type="evidence" value="ECO:0007669"/>
    <property type="project" value="InterPro"/>
</dbReference>
<dbReference type="EMBL" id="JAGEOJ010000001">
    <property type="protein sequence ID" value="MBO2446176.1"/>
    <property type="molecule type" value="Genomic_DNA"/>
</dbReference>
<comment type="similarity">
    <text evidence="3">Belongs to the FPP/GGPP synthase family.</text>
</comment>
<proteinExistence type="inferred from homology"/>
<dbReference type="SFLD" id="SFLDS00005">
    <property type="entry name" value="Isoprenoid_Synthase_Type_I"/>
    <property type="match status" value="1"/>
</dbReference>
<sequence length="346" mass="36103">MNLQEETAPSRTAGEILAWSRYLIEPALRTAVAGLPGRARRVASYHFGWEDAGGTPIRAGGGKAVRPALVLLTAEAVGGAAATALPAALAVELVHNFTLLHDDVIDGDETRRHRATAWRVFGVDNAILAGDALHSFAFETLAADGHPAALGALGTLSHAIVEVLEGQAEDVAFERRTDVTLSEVLTMSAQKTGALMSAAAALGAAYGSGSPDQIAGLRRFGAHLGIAFQLVDDLLGIWGDPSVTGKPVHSDLYNHKKTVPVVAALASGTAAGAELATLYHRDQPLTDEEAALAAGLIEAAGGRAWTVRRAEEELDRALTELDAAAPIHPAAAELRSLARLVTERDH</sequence>
<dbReference type="GO" id="GO:0008299">
    <property type="term" value="P:isoprenoid biosynthetic process"/>
    <property type="evidence" value="ECO:0007669"/>
    <property type="project" value="InterPro"/>
</dbReference>
<dbReference type="Proteomes" id="UP000669179">
    <property type="component" value="Unassembled WGS sequence"/>
</dbReference>
<comment type="caution">
    <text evidence="4">The sequence shown here is derived from an EMBL/GenBank/DDBJ whole genome shotgun (WGS) entry which is preliminary data.</text>
</comment>
<dbReference type="Pfam" id="PF00348">
    <property type="entry name" value="polyprenyl_synt"/>
    <property type="match status" value="1"/>
</dbReference>
<evidence type="ECO:0000256" key="1">
    <source>
        <dbReference type="ARBA" id="ARBA00022723"/>
    </source>
</evidence>
<reference evidence="4" key="1">
    <citation type="submission" date="2021-03" db="EMBL/GenBank/DDBJ databases">
        <authorList>
            <person name="Kanchanasin P."/>
            <person name="Saeng-In P."/>
            <person name="Phongsopitanun W."/>
            <person name="Yuki M."/>
            <person name="Kudo T."/>
            <person name="Ohkuma M."/>
            <person name="Tanasupawat S."/>
        </authorList>
    </citation>
    <scope>NUCLEOTIDE SEQUENCE</scope>
    <source>
        <strain evidence="4">GKU 128</strain>
    </source>
</reference>
<dbReference type="PROSITE" id="PS00444">
    <property type="entry name" value="POLYPRENYL_SYNTHASE_2"/>
    <property type="match status" value="1"/>
</dbReference>
<dbReference type="SUPFAM" id="SSF48576">
    <property type="entry name" value="Terpenoid synthases"/>
    <property type="match status" value="1"/>
</dbReference>
<gene>
    <name evidence="4" type="ORF">J4573_03680</name>
</gene>
<dbReference type="NCBIfam" id="NF041169">
    <property type="entry name" value="f2_encap_cargo4"/>
    <property type="match status" value="1"/>
</dbReference>
<dbReference type="CDD" id="cd00685">
    <property type="entry name" value="Trans_IPPS_HT"/>
    <property type="match status" value="1"/>
</dbReference>
<dbReference type="InterPro" id="IPR000092">
    <property type="entry name" value="Polyprenyl_synt"/>
</dbReference>
<accession>A0A939PCY0</accession>
<protein>
    <submittedName>
        <fullName evidence="4">Polyprenyl synthetase family protein</fullName>
    </submittedName>
</protein>
<evidence type="ECO:0000313" key="4">
    <source>
        <dbReference type="EMBL" id="MBO2446176.1"/>
    </source>
</evidence>
<keyword evidence="1" id="KW-0479">Metal-binding</keyword>
<name>A0A939PCY0_9ACTN</name>
<keyword evidence="5" id="KW-1185">Reference proteome</keyword>
<dbReference type="GO" id="GO:0046872">
    <property type="term" value="F:metal ion binding"/>
    <property type="evidence" value="ECO:0007669"/>
    <property type="project" value="UniProtKB-KW"/>
</dbReference>
<evidence type="ECO:0000256" key="3">
    <source>
        <dbReference type="RuleBase" id="RU004466"/>
    </source>
</evidence>
<dbReference type="AlphaFoldDB" id="A0A939PCY0"/>
<keyword evidence="2" id="KW-0460">Magnesium</keyword>
<dbReference type="InterPro" id="IPR008949">
    <property type="entry name" value="Isoprenoid_synthase_dom_sf"/>
</dbReference>